<dbReference type="RefSeq" id="WP_248852607.1">
    <property type="nucleotide sequence ID" value="NZ_CP097044.1"/>
</dbReference>
<gene>
    <name evidence="3" type="ORF">PML95_05785</name>
</gene>
<feature type="domain" description="Methyltransferase" evidence="2">
    <location>
        <begin position="37"/>
        <end position="132"/>
    </location>
</feature>
<proteinExistence type="predicted"/>
<dbReference type="InterPro" id="IPR029063">
    <property type="entry name" value="SAM-dependent_MTases_sf"/>
</dbReference>
<sequence>MSYETFAFVYDEVMDASLYQDWLAFSRRHLPAETNRILELACGTGALACEFAREGYDVTALDLSEEMLMMASERAEEEDVHIQLVKGDMRDLSEVGTYEAITCFSDSLCYMPDRQAVQQVFDTVYNALEPNGCFIFDVHSTFQVASVFPEYSYHYQTEEFAFLWDSYPGETEFSIEHFLTFFVKKEGTEVFERYDELHQERTYALENYHMMLENANFSKIKIMADFSDEAPHEMSRRWFFVCQK</sequence>
<accession>A0AAE9XDS1</accession>
<dbReference type="GO" id="GO:0008168">
    <property type="term" value="F:methyltransferase activity"/>
    <property type="evidence" value="ECO:0007669"/>
    <property type="project" value="UniProtKB-KW"/>
</dbReference>
<dbReference type="PANTHER" id="PTHR43861">
    <property type="entry name" value="TRANS-ACONITATE 2-METHYLTRANSFERASE-RELATED"/>
    <property type="match status" value="1"/>
</dbReference>
<evidence type="ECO:0000313" key="4">
    <source>
        <dbReference type="Proteomes" id="UP001179600"/>
    </source>
</evidence>
<protein>
    <submittedName>
        <fullName evidence="3">Class I SAM-dependent methyltransferase</fullName>
    </submittedName>
</protein>
<dbReference type="AlphaFoldDB" id="A0AAE9XDS1"/>
<dbReference type="CDD" id="cd02440">
    <property type="entry name" value="AdoMet_MTases"/>
    <property type="match status" value="1"/>
</dbReference>
<keyword evidence="1" id="KW-0808">Transferase</keyword>
<name>A0AAE9XDS1_9ENTE</name>
<dbReference type="InterPro" id="IPR041698">
    <property type="entry name" value="Methyltransf_25"/>
</dbReference>
<dbReference type="Pfam" id="PF13649">
    <property type="entry name" value="Methyltransf_25"/>
    <property type="match status" value="1"/>
</dbReference>
<evidence type="ECO:0000259" key="2">
    <source>
        <dbReference type="Pfam" id="PF13649"/>
    </source>
</evidence>
<dbReference type="SUPFAM" id="SSF53335">
    <property type="entry name" value="S-adenosyl-L-methionine-dependent methyltransferases"/>
    <property type="match status" value="1"/>
</dbReference>
<organism evidence="3 4">
    <name type="scientific">Vagococcus lutrae</name>
    <dbReference type="NCBI Taxonomy" id="81947"/>
    <lineage>
        <taxon>Bacteria</taxon>
        <taxon>Bacillati</taxon>
        <taxon>Bacillota</taxon>
        <taxon>Bacilli</taxon>
        <taxon>Lactobacillales</taxon>
        <taxon>Enterococcaceae</taxon>
        <taxon>Vagococcus</taxon>
    </lineage>
</organism>
<dbReference type="GO" id="GO:0032259">
    <property type="term" value="P:methylation"/>
    <property type="evidence" value="ECO:0007669"/>
    <property type="project" value="UniProtKB-KW"/>
</dbReference>
<dbReference type="Gene3D" id="3.40.50.150">
    <property type="entry name" value="Vaccinia Virus protein VP39"/>
    <property type="match status" value="1"/>
</dbReference>
<dbReference type="Proteomes" id="UP001179600">
    <property type="component" value="Chromosome"/>
</dbReference>
<evidence type="ECO:0000256" key="1">
    <source>
        <dbReference type="ARBA" id="ARBA00022679"/>
    </source>
</evidence>
<evidence type="ECO:0000313" key="3">
    <source>
        <dbReference type="EMBL" id="WCG21916.1"/>
    </source>
</evidence>
<keyword evidence="3" id="KW-0489">Methyltransferase</keyword>
<dbReference type="EMBL" id="CP116507">
    <property type="protein sequence ID" value="WCG21916.1"/>
    <property type="molecule type" value="Genomic_DNA"/>
</dbReference>
<dbReference type="Gene3D" id="2.20.25.110">
    <property type="entry name" value="S-adenosyl-L-methionine-dependent methyltransferases"/>
    <property type="match status" value="1"/>
</dbReference>
<reference evidence="3" key="1">
    <citation type="submission" date="2023-01" db="EMBL/GenBank/DDBJ databases">
        <title>Oxazolidinone resistance genes in florfenicol resistant enterococci from beef cattle and veal calves at slaughter.</title>
        <authorList>
            <person name="Biggel M."/>
        </authorList>
    </citation>
    <scope>NUCLEOTIDE SEQUENCE</scope>
    <source>
        <strain evidence="3">K204-1</strain>
    </source>
</reference>